<proteinExistence type="predicted"/>
<dbReference type="PANTHER" id="PTHR12790">
    <property type="entry name" value="TRANSCRIPTION INITIATION FACTOR IA RRN3"/>
    <property type="match status" value="1"/>
</dbReference>
<dbReference type="Gene3D" id="3.10.450.40">
    <property type="match status" value="1"/>
</dbReference>
<sequence length="539" mass="61983">MVSLTNEEVRNNPSILSLYVPKAVASPPILSDLLSLSWLPLSSENPHLLHDLISLTKFILSTSNPTHIRSLLSTLLISLVDPSFEKPKGILKLKNKIFSSANELKFYIVGILKSHGLNEKITGETEELIKALFHYHPSSKDKFENIQSISIGVHKEENRENRCFVIHTEGSEAKISYVKAIAGFVQCMDQQAEQEVLNNIYKVADKVIELIASSVEKNPVLLPFVKSKINDAFPHRRMDIAIQKFFLRNILILSQKCKVLEDFILHKIIEKLIEIEVEGSYEKLDVLLLVLLEHLQASVNDSLYNSLIKIFEELILPTYQVKYILLIILNICQAGKEDYAEVFLSMLIKKIFANEFVESSSACLVSFLAEYSEQILPCATYLIYYCLRAVKKRSSCKNCFIVLKYLLYLFAIKPEVLDDEELLHKFKKLIRHKAKPLKYTALLEQVSYQRVFEIVGIEERICSDNFHLPFKYDLRDLKGVAEYMGKTQASWFRKKRRRGLSFDDGNERYLKQRGFSFDETKLMEVSDNVSSSETNVPYN</sequence>
<dbReference type="AlphaFoldDB" id="A0AAU9K4W6"/>
<evidence type="ECO:0000313" key="1">
    <source>
        <dbReference type="EMBL" id="CAG9328203.1"/>
    </source>
</evidence>
<dbReference type="EMBL" id="CAJZBQ010000045">
    <property type="protein sequence ID" value="CAG9328203.1"/>
    <property type="molecule type" value="Genomic_DNA"/>
</dbReference>
<gene>
    <name evidence="1" type="ORF">BSTOLATCC_MIC45658</name>
</gene>
<name>A0AAU9K4W6_9CILI</name>
<reference evidence="1" key="1">
    <citation type="submission" date="2021-09" db="EMBL/GenBank/DDBJ databases">
        <authorList>
            <consortium name="AG Swart"/>
            <person name="Singh M."/>
            <person name="Singh A."/>
            <person name="Seah K."/>
            <person name="Emmerich C."/>
        </authorList>
    </citation>
    <scope>NUCLEOTIDE SEQUENCE</scope>
    <source>
        <strain evidence="1">ATCC30299</strain>
    </source>
</reference>
<dbReference type="Pfam" id="PF11523">
    <property type="entry name" value="DUF3223"/>
    <property type="match status" value="1"/>
</dbReference>
<dbReference type="GO" id="GO:0001181">
    <property type="term" value="F:RNA polymerase I general transcription initiation factor activity"/>
    <property type="evidence" value="ECO:0007669"/>
    <property type="project" value="InterPro"/>
</dbReference>
<organism evidence="1 2">
    <name type="scientific">Blepharisma stoltei</name>
    <dbReference type="NCBI Taxonomy" id="1481888"/>
    <lineage>
        <taxon>Eukaryota</taxon>
        <taxon>Sar</taxon>
        <taxon>Alveolata</taxon>
        <taxon>Ciliophora</taxon>
        <taxon>Postciliodesmatophora</taxon>
        <taxon>Heterotrichea</taxon>
        <taxon>Heterotrichida</taxon>
        <taxon>Blepharismidae</taxon>
        <taxon>Blepharisma</taxon>
    </lineage>
</organism>
<dbReference type="InterPro" id="IPR007991">
    <property type="entry name" value="RNA_pol_I_trans_ini_fac_RRN3"/>
</dbReference>
<dbReference type="Proteomes" id="UP001162131">
    <property type="component" value="Unassembled WGS sequence"/>
</dbReference>
<accession>A0AAU9K4W6</accession>
<evidence type="ECO:0000313" key="2">
    <source>
        <dbReference type="Proteomes" id="UP001162131"/>
    </source>
</evidence>
<dbReference type="Pfam" id="PF05327">
    <property type="entry name" value="RRN3"/>
    <property type="match status" value="1"/>
</dbReference>
<dbReference type="GO" id="GO:0006361">
    <property type="term" value="P:transcription initiation at RNA polymerase I promoter"/>
    <property type="evidence" value="ECO:0007669"/>
    <property type="project" value="InterPro"/>
</dbReference>
<protein>
    <submittedName>
        <fullName evidence="1">Uncharacterized protein</fullName>
    </submittedName>
</protein>
<comment type="caution">
    <text evidence="1">The sequence shown here is derived from an EMBL/GenBank/DDBJ whole genome shotgun (WGS) entry which is preliminary data.</text>
</comment>
<keyword evidence="2" id="KW-1185">Reference proteome</keyword>